<proteinExistence type="predicted"/>
<sequence length="469" mass="53254">MELENARRGRQTAVDDDEKHKTMVVKLAAESYELREENKQLKKETDTLTAKCEQLEHGHKEIDEVHKSVSDRYDYVVKHMLEPYASSNNTAYDDYDGETINTTLQPLMNDAATSASNRSLVEALEAKVLSLQQELLSNVEKIDPIPDAMFATGFRQLAKAIKGLSRQMEFTNPESLICIDAIRQSLLVGRVKQEHLTSAVRMRPIVEAFVWSILYGRLFYSPFSMFESMDLVNAFSVLFGEDHQHQWPSPTTSSEQWRLISMEQLVQRVGEEAIATGKLQGQCPQLEANIQRVRFQVKEIIEGHLIRVSPGKTFSRVDAIVDKAFSLALHIFLQRCRIQVVYPEIGDTYDKEQPHLDSIAESIEVDNGRVALIASPGLAKWGDGEGKHLDQRLDLVPAMVLVKPVAKKDDDIRIKMERSNNPKDEVSVRIEPSTRNIIHPKVVIPPKSNSEDLLMKIEDTKMADYAQWE</sequence>
<organism evidence="2 3">
    <name type="scientific">Paraphaeosphaeria minitans</name>
    <dbReference type="NCBI Taxonomy" id="565426"/>
    <lineage>
        <taxon>Eukaryota</taxon>
        <taxon>Fungi</taxon>
        <taxon>Dikarya</taxon>
        <taxon>Ascomycota</taxon>
        <taxon>Pezizomycotina</taxon>
        <taxon>Dothideomycetes</taxon>
        <taxon>Pleosporomycetidae</taxon>
        <taxon>Pleosporales</taxon>
        <taxon>Massarineae</taxon>
        <taxon>Didymosphaeriaceae</taxon>
        <taxon>Paraphaeosphaeria</taxon>
    </lineage>
</organism>
<protein>
    <submittedName>
        <fullName evidence="2">Uncharacterized protein</fullName>
    </submittedName>
</protein>
<evidence type="ECO:0000313" key="3">
    <source>
        <dbReference type="Proteomes" id="UP000756921"/>
    </source>
</evidence>
<feature type="coiled-coil region" evidence="1">
    <location>
        <begin position="24"/>
        <end position="58"/>
    </location>
</feature>
<reference evidence="2" key="1">
    <citation type="journal article" date="2020" name="Mol. Plant Microbe Interact.">
        <title>Genome Sequence of the Biocontrol Agent Coniothyrium minitans strain Conio (IMI 134523).</title>
        <authorList>
            <person name="Patel D."/>
            <person name="Shittu T.A."/>
            <person name="Baroncelli R."/>
            <person name="Muthumeenakshi S."/>
            <person name="Osborne T.H."/>
            <person name="Janganan T.K."/>
            <person name="Sreenivasaprasad S."/>
        </authorList>
    </citation>
    <scope>NUCLEOTIDE SEQUENCE</scope>
    <source>
        <strain evidence="2">Conio</strain>
    </source>
</reference>
<accession>A0A9P6KWK9</accession>
<dbReference type="EMBL" id="WJXW01000001">
    <property type="protein sequence ID" value="KAF9741535.1"/>
    <property type="molecule type" value="Genomic_DNA"/>
</dbReference>
<comment type="caution">
    <text evidence="2">The sequence shown here is derived from an EMBL/GenBank/DDBJ whole genome shotgun (WGS) entry which is preliminary data.</text>
</comment>
<name>A0A9P6KWK9_9PLEO</name>
<keyword evidence="1" id="KW-0175">Coiled coil</keyword>
<gene>
    <name evidence="2" type="ORF">PMIN01_01074</name>
</gene>
<evidence type="ECO:0000313" key="2">
    <source>
        <dbReference type="EMBL" id="KAF9741535.1"/>
    </source>
</evidence>
<evidence type="ECO:0000256" key="1">
    <source>
        <dbReference type="SAM" id="Coils"/>
    </source>
</evidence>
<keyword evidence="3" id="KW-1185">Reference proteome</keyword>
<dbReference type="OrthoDB" id="3545916at2759"/>
<dbReference type="Proteomes" id="UP000756921">
    <property type="component" value="Unassembled WGS sequence"/>
</dbReference>
<dbReference type="AlphaFoldDB" id="A0A9P6KWK9"/>